<dbReference type="Pfam" id="PF03480">
    <property type="entry name" value="DctP"/>
    <property type="match status" value="1"/>
</dbReference>
<dbReference type="Gene3D" id="3.40.190.170">
    <property type="entry name" value="Bacterial extracellular solute-binding protein, family 7"/>
    <property type="match status" value="1"/>
</dbReference>
<keyword evidence="1 2" id="KW-0732">Signal</keyword>
<dbReference type="PIRSF" id="PIRSF006470">
    <property type="entry name" value="DctB"/>
    <property type="match status" value="1"/>
</dbReference>
<sequence length="346" mass="38440">MKKNQSYFVVGLLLGALIASSAFAMFLRMQKQDALNDALAGKGNSAKITLKLGHSLDVNHPVHQAMKHMKKRLAELSGGSVDVDIYPSSVLGNETQCLEQLQNGSLAMTKTAAAAIENFIPEMQVFSLPYVFKSRDHYWNVLNGEVGQELLQKGESKYLRGLCYYDGGSRNFYTKEKAIQSPDDLKGVKIRVQNNATAIAMVKAMGGSPTPIAWGELYSALAQGTVDGAENNLPSFTTNKHYEICKHFSLDGHSRVPDILLMSSKVWEKLPPQVQKWVQQAADESREFQKDLWTQKTLEALEEAKKHGVTIYDVDVQAFAAKVAPMLEQVENPKVKDLLHRINEVD</sequence>
<dbReference type="eggNOG" id="COG1638">
    <property type="taxonomic scope" value="Bacteria"/>
</dbReference>
<dbReference type="InterPro" id="IPR038404">
    <property type="entry name" value="TRAP_DctP_sf"/>
</dbReference>
<feature type="signal peptide" evidence="2">
    <location>
        <begin position="1"/>
        <end position="24"/>
    </location>
</feature>
<feature type="chain" id="PRO_5002692475" evidence="2">
    <location>
        <begin position="25"/>
        <end position="346"/>
    </location>
</feature>
<proteinExistence type="predicted"/>
<dbReference type="PANTHER" id="PTHR33376">
    <property type="match status" value="1"/>
</dbReference>
<dbReference type="AlphaFoldDB" id="A6DQX7"/>
<dbReference type="GO" id="GO:0030288">
    <property type="term" value="C:outer membrane-bounded periplasmic space"/>
    <property type="evidence" value="ECO:0007669"/>
    <property type="project" value="InterPro"/>
</dbReference>
<dbReference type="SUPFAM" id="SSF53850">
    <property type="entry name" value="Periplasmic binding protein-like II"/>
    <property type="match status" value="1"/>
</dbReference>
<dbReference type="NCBIfam" id="NF037995">
    <property type="entry name" value="TRAP_S1"/>
    <property type="match status" value="1"/>
</dbReference>
<evidence type="ECO:0000313" key="3">
    <source>
        <dbReference type="EMBL" id="EDM26027.1"/>
    </source>
</evidence>
<dbReference type="STRING" id="313628.LNTAR_19557"/>
<dbReference type="GO" id="GO:0005840">
    <property type="term" value="C:ribosome"/>
    <property type="evidence" value="ECO:0007669"/>
    <property type="project" value="UniProtKB-KW"/>
</dbReference>
<evidence type="ECO:0000256" key="1">
    <source>
        <dbReference type="ARBA" id="ARBA00022729"/>
    </source>
</evidence>
<dbReference type="GO" id="GO:0055085">
    <property type="term" value="P:transmembrane transport"/>
    <property type="evidence" value="ECO:0007669"/>
    <property type="project" value="InterPro"/>
</dbReference>
<accession>A6DQX7</accession>
<comment type="caution">
    <text evidence="3">The sequence shown here is derived from an EMBL/GenBank/DDBJ whole genome shotgun (WGS) entry which is preliminary data.</text>
</comment>
<gene>
    <name evidence="3" type="ORF">LNTAR_19557</name>
</gene>
<organism evidence="3 4">
    <name type="scientific">Lentisphaera araneosa HTCC2155</name>
    <dbReference type="NCBI Taxonomy" id="313628"/>
    <lineage>
        <taxon>Bacteria</taxon>
        <taxon>Pseudomonadati</taxon>
        <taxon>Lentisphaerota</taxon>
        <taxon>Lentisphaeria</taxon>
        <taxon>Lentisphaerales</taxon>
        <taxon>Lentisphaeraceae</taxon>
        <taxon>Lentisphaera</taxon>
    </lineage>
</organism>
<dbReference type="Proteomes" id="UP000004947">
    <property type="component" value="Unassembled WGS sequence"/>
</dbReference>
<reference evidence="3 4" key="1">
    <citation type="journal article" date="2010" name="J. Bacteriol.">
        <title>Genome sequence of Lentisphaera araneosa HTCC2155T, the type species of the order Lentisphaerales in the phylum Lentisphaerae.</title>
        <authorList>
            <person name="Thrash J.C."/>
            <person name="Cho J.C."/>
            <person name="Vergin K.L."/>
            <person name="Morris R.M."/>
            <person name="Giovannoni S.J."/>
        </authorList>
    </citation>
    <scope>NUCLEOTIDE SEQUENCE [LARGE SCALE GENOMIC DNA]</scope>
    <source>
        <strain evidence="3 4">HTCC2155</strain>
    </source>
</reference>
<dbReference type="EMBL" id="ABCK01000021">
    <property type="protein sequence ID" value="EDM26027.1"/>
    <property type="molecule type" value="Genomic_DNA"/>
</dbReference>
<name>A6DQX7_9BACT</name>
<evidence type="ECO:0000256" key="2">
    <source>
        <dbReference type="SAM" id="SignalP"/>
    </source>
</evidence>
<dbReference type="GO" id="GO:0030246">
    <property type="term" value="F:carbohydrate binding"/>
    <property type="evidence" value="ECO:0007669"/>
    <property type="project" value="TreeGrafter"/>
</dbReference>
<evidence type="ECO:0000313" key="4">
    <source>
        <dbReference type="Proteomes" id="UP000004947"/>
    </source>
</evidence>
<dbReference type="PANTHER" id="PTHR33376:SF2">
    <property type="entry name" value="DICARBOXYLATE-BINDING PERIPLASMIC PROTEIN"/>
    <property type="match status" value="1"/>
</dbReference>
<dbReference type="InterPro" id="IPR004682">
    <property type="entry name" value="TRAP_DctP"/>
</dbReference>
<dbReference type="RefSeq" id="WP_007280250.1">
    <property type="nucleotide sequence ID" value="NZ_ABCK01000021.1"/>
</dbReference>
<dbReference type="NCBIfam" id="TIGR00787">
    <property type="entry name" value="dctP"/>
    <property type="match status" value="1"/>
</dbReference>
<protein>
    <submittedName>
        <fullName evidence="3">Ribosomal protein L22</fullName>
    </submittedName>
</protein>
<dbReference type="InterPro" id="IPR018389">
    <property type="entry name" value="DctP_fam"/>
</dbReference>
<dbReference type="CDD" id="cd13671">
    <property type="entry name" value="PBP2_TRAP_SBP_like_3"/>
    <property type="match status" value="1"/>
</dbReference>
<keyword evidence="3" id="KW-0689">Ribosomal protein</keyword>
<keyword evidence="4" id="KW-1185">Reference proteome</keyword>
<keyword evidence="3" id="KW-0687">Ribonucleoprotein</keyword>
<dbReference type="OrthoDB" id="9776801at2"/>